<evidence type="ECO:0000313" key="3">
    <source>
        <dbReference type="Proteomes" id="UP000580839"/>
    </source>
</evidence>
<dbReference type="InterPro" id="IPR015943">
    <property type="entry name" value="WD40/YVTN_repeat-like_dom_sf"/>
</dbReference>
<dbReference type="CDD" id="cd15482">
    <property type="entry name" value="Sialidase_non-viral"/>
    <property type="match status" value="1"/>
</dbReference>
<dbReference type="InterPro" id="IPR025965">
    <property type="entry name" value="FlgD/Vpr_Ig-like"/>
</dbReference>
<dbReference type="Gene3D" id="2.60.40.4070">
    <property type="match status" value="1"/>
</dbReference>
<organism evidence="2 3">
    <name type="scientific">Eiseniibacteriota bacterium</name>
    <dbReference type="NCBI Taxonomy" id="2212470"/>
    <lineage>
        <taxon>Bacteria</taxon>
        <taxon>Candidatus Eiseniibacteriota</taxon>
    </lineage>
</organism>
<proteinExistence type="predicted"/>
<dbReference type="Gene3D" id="2.130.10.10">
    <property type="entry name" value="YVTN repeat-like/Quinoprotein amine dehydrogenase"/>
    <property type="match status" value="3"/>
</dbReference>
<dbReference type="PANTHER" id="PTHR43739:SF5">
    <property type="entry name" value="EXO-ALPHA-SIALIDASE"/>
    <property type="match status" value="1"/>
</dbReference>
<feature type="domain" description="FlgD/Vpr Ig-like" evidence="1">
    <location>
        <begin position="871"/>
        <end position="934"/>
    </location>
</feature>
<reference evidence="2 3" key="1">
    <citation type="submission" date="2020-04" db="EMBL/GenBank/DDBJ databases">
        <title>Metagenomic profiling of ammonia- and methane-oxidizing microorganisms in a Dutch drinking water treatment plant.</title>
        <authorList>
            <person name="Poghosyan L."/>
            <person name="Leucker S."/>
        </authorList>
    </citation>
    <scope>NUCLEOTIDE SEQUENCE [LARGE SCALE GENOMIC DNA]</scope>
    <source>
        <strain evidence="2">S-RSF-IL-03</strain>
    </source>
</reference>
<dbReference type="GO" id="GO:0010411">
    <property type="term" value="P:xyloglucan metabolic process"/>
    <property type="evidence" value="ECO:0007669"/>
    <property type="project" value="TreeGrafter"/>
</dbReference>
<gene>
    <name evidence="2" type="ORF">HOP12_02785</name>
</gene>
<dbReference type="SUPFAM" id="SSF110296">
    <property type="entry name" value="Oligoxyloglucan reducing end-specific cellobiohydrolase"/>
    <property type="match status" value="3"/>
</dbReference>
<accession>A0A849SF49</accession>
<sequence>MSRPLRPFEWLLALALITLGSVSIAAAENEEDFASEKRVRGASAGRFAREARREAPPRRATDQELAARAAGSLARQTVPLGLAIRPMREELEITGPGGLDWNFLGPAPMTGDYWSAGRPTSGRVSCVATHPTTPSIAYIAAAQGGVWKTTDSGASWTVLTDGLPTLASGWVEIDPATPNKLYYGTGELHYSGDSFYGDGIFKSTDGGASWSKLADNGQVGSYIARVKLKPGAPSTIYVAGSDGVVRSTDSGGSWTSSLGAGSADDLIVHASTPALAYASINQIGLFKSTDSGVSWTQLGGGLPVADFGRINLAIAATNANVLFASVATPGGDLNGLYKSTDAGVTWAALAGVPNYLGGQGWYDNAVAISPTNENIVFAAGIYPYDASLAGVIRSTNGGTSWTDVTNSVHPDQHHLAFAADGALWLGNDGGVWRTTNLGNSWSARNTGLGITQFYTVGLHPSNPSDLLGGTQDNGTVRYTGVPVWPQWVTGDGGPVVYERDNPNIFYQTYVFLWYLSKFDDTNYLGDVTGPWQSNGDNADWCNGPLIEDPNSSGTLYVGTYRVYKSPDSGGSWNLISPSLAPGGVLLDLAVAVGNSNRIYSASDNGRVFVTDDGAIWNDRSVGLPSRALTNVLIDPDDEDRAYVSVDQASGIRVMRTTDAGLSWSSMTGDLPNGLRGLSLAVDFRPDVDRLYLGTDYGVYASLDAGSTWVDGGTAMPDVAIYELKLDTTNDYLVAATHGRSMWRAAVDLAAPDVSVSAPDGGEVWNVGSTHNVTWAATDLAGVSSVDVVFEPGGAGTPVVLASAIANSGTFAWSITQLPTTTARVRVIARDPSTNVGEDTSDADFTLAASGVGVGDPTPTADALHPVRSNPGRAPFEIRFALAHSGNASLELFDAAGRRVRVLGAGMRAAGEHLLRWDGRDDAGRAVRDGLYFYRLRSNGFERTLRLALIR</sequence>
<name>A0A849SF49_UNCEI</name>
<evidence type="ECO:0000313" key="2">
    <source>
        <dbReference type="EMBL" id="NOT33076.1"/>
    </source>
</evidence>
<dbReference type="Pfam" id="PF13860">
    <property type="entry name" value="FlgD_ig"/>
    <property type="match status" value="1"/>
</dbReference>
<protein>
    <recommendedName>
        <fullName evidence="1">FlgD/Vpr Ig-like domain-containing protein</fullName>
    </recommendedName>
</protein>
<evidence type="ECO:0000259" key="1">
    <source>
        <dbReference type="Pfam" id="PF13860"/>
    </source>
</evidence>
<dbReference type="PANTHER" id="PTHR43739">
    <property type="entry name" value="XYLOGLUCANASE (EUROFUNG)"/>
    <property type="match status" value="1"/>
</dbReference>
<dbReference type="Proteomes" id="UP000580839">
    <property type="component" value="Unassembled WGS sequence"/>
</dbReference>
<dbReference type="EMBL" id="JABFRW010000028">
    <property type="protein sequence ID" value="NOT33076.1"/>
    <property type="molecule type" value="Genomic_DNA"/>
</dbReference>
<dbReference type="AlphaFoldDB" id="A0A849SF49"/>
<comment type="caution">
    <text evidence="2">The sequence shown here is derived from an EMBL/GenBank/DDBJ whole genome shotgun (WGS) entry which is preliminary data.</text>
</comment>
<dbReference type="InterPro" id="IPR052025">
    <property type="entry name" value="Xyloglucanase_GH74"/>
</dbReference>